<organism evidence="1 2">
    <name type="scientific">Phytohabitans suffuscus</name>
    <dbReference type="NCBI Taxonomy" id="624315"/>
    <lineage>
        <taxon>Bacteria</taxon>
        <taxon>Bacillati</taxon>
        <taxon>Actinomycetota</taxon>
        <taxon>Actinomycetes</taxon>
        <taxon>Micromonosporales</taxon>
        <taxon>Micromonosporaceae</taxon>
    </lineage>
</organism>
<reference evidence="1 2" key="1">
    <citation type="submission" date="2020-03" db="EMBL/GenBank/DDBJ databases">
        <title>Whole genome shotgun sequence of Phytohabitans suffuscus NBRC 105367.</title>
        <authorList>
            <person name="Komaki H."/>
            <person name="Tamura T."/>
        </authorList>
    </citation>
    <scope>NUCLEOTIDE SEQUENCE [LARGE SCALE GENOMIC DNA]</scope>
    <source>
        <strain evidence="1 2">NBRC 105367</strain>
    </source>
</reference>
<dbReference type="AlphaFoldDB" id="A0A6F8YS49"/>
<accession>A0A6F8YS49</accession>
<evidence type="ECO:0000313" key="2">
    <source>
        <dbReference type="Proteomes" id="UP000503011"/>
    </source>
</evidence>
<dbReference type="EMBL" id="AP022871">
    <property type="protein sequence ID" value="BCB88889.1"/>
    <property type="molecule type" value="Genomic_DNA"/>
</dbReference>
<sequence length="124" mass="13720">MPVPVQLGVAAGARAVEAVTRRDLARDDLVSWVRSQLIVEGPTAREAMLVTAQDDLARWPNFWLYSRRSKADPIERTYRSELPGTYDPTHDYGPWRELEVGIVTAVLGAPALIALAGRRRIAAP</sequence>
<reference evidence="1 2" key="2">
    <citation type="submission" date="2020-03" db="EMBL/GenBank/DDBJ databases">
        <authorList>
            <person name="Ichikawa N."/>
            <person name="Kimura A."/>
            <person name="Kitahashi Y."/>
            <person name="Uohara A."/>
        </authorList>
    </citation>
    <scope>NUCLEOTIDE SEQUENCE [LARGE SCALE GENOMIC DNA]</scope>
    <source>
        <strain evidence="1 2">NBRC 105367</strain>
    </source>
</reference>
<protein>
    <submittedName>
        <fullName evidence="1">Uncharacterized protein</fullName>
    </submittedName>
</protein>
<name>A0A6F8YS49_9ACTN</name>
<dbReference type="KEGG" id="psuu:Psuf_062020"/>
<evidence type="ECO:0000313" key="1">
    <source>
        <dbReference type="EMBL" id="BCB88889.1"/>
    </source>
</evidence>
<proteinExistence type="predicted"/>
<gene>
    <name evidence="1" type="ORF">Psuf_062020</name>
</gene>
<dbReference type="Proteomes" id="UP000503011">
    <property type="component" value="Chromosome"/>
</dbReference>
<keyword evidence="2" id="KW-1185">Reference proteome</keyword>